<accession>A0ACC3T0G8</accession>
<gene>
    <name evidence="1" type="ORF">V1525DRAFT_404231</name>
</gene>
<organism evidence="1 2">
    <name type="scientific">Lipomyces kononenkoae</name>
    <name type="common">Yeast</name>
    <dbReference type="NCBI Taxonomy" id="34357"/>
    <lineage>
        <taxon>Eukaryota</taxon>
        <taxon>Fungi</taxon>
        <taxon>Dikarya</taxon>
        <taxon>Ascomycota</taxon>
        <taxon>Saccharomycotina</taxon>
        <taxon>Lipomycetes</taxon>
        <taxon>Lipomycetales</taxon>
        <taxon>Lipomycetaceae</taxon>
        <taxon>Lipomyces</taxon>
    </lineage>
</organism>
<evidence type="ECO:0000313" key="1">
    <source>
        <dbReference type="EMBL" id="KAK9237391.1"/>
    </source>
</evidence>
<dbReference type="Proteomes" id="UP001433508">
    <property type="component" value="Unassembled WGS sequence"/>
</dbReference>
<reference evidence="2" key="1">
    <citation type="journal article" date="2024" name="Front. Bioeng. Biotechnol.">
        <title>Genome-scale model development and genomic sequencing of the oleaginous clade Lipomyces.</title>
        <authorList>
            <person name="Czajka J.J."/>
            <person name="Han Y."/>
            <person name="Kim J."/>
            <person name="Mondo S.J."/>
            <person name="Hofstad B.A."/>
            <person name="Robles A."/>
            <person name="Haridas S."/>
            <person name="Riley R."/>
            <person name="LaButti K."/>
            <person name="Pangilinan J."/>
            <person name="Andreopoulos W."/>
            <person name="Lipzen A."/>
            <person name="Yan J."/>
            <person name="Wang M."/>
            <person name="Ng V."/>
            <person name="Grigoriev I.V."/>
            <person name="Spatafora J.W."/>
            <person name="Magnuson J.K."/>
            <person name="Baker S.E."/>
            <person name="Pomraning K.R."/>
        </authorList>
    </citation>
    <scope>NUCLEOTIDE SEQUENCE [LARGE SCALE GENOMIC DNA]</scope>
    <source>
        <strain evidence="2">CBS 7786</strain>
    </source>
</reference>
<protein>
    <submittedName>
        <fullName evidence="1">Uncharacterized protein</fullName>
    </submittedName>
</protein>
<keyword evidence="2" id="KW-1185">Reference proteome</keyword>
<sequence length="103" mass="11900">MVVKKGGRLTGLQREVLSLYRSCLRAIRKKPPESKCNFLIFTRQQFEQHINISKSDFTTIEYLLRKGRHQLETYSNTGVRNIAVQSPIPTLNRHSMGESSRAH</sequence>
<proteinExistence type="predicted"/>
<dbReference type="EMBL" id="MU971370">
    <property type="protein sequence ID" value="KAK9237391.1"/>
    <property type="molecule type" value="Genomic_DNA"/>
</dbReference>
<name>A0ACC3T0G8_LIPKO</name>
<comment type="caution">
    <text evidence="1">The sequence shown here is derived from an EMBL/GenBank/DDBJ whole genome shotgun (WGS) entry which is preliminary data.</text>
</comment>
<evidence type="ECO:0000313" key="2">
    <source>
        <dbReference type="Proteomes" id="UP001433508"/>
    </source>
</evidence>